<dbReference type="Proteomes" id="UP001597483">
    <property type="component" value="Unassembled WGS sequence"/>
</dbReference>
<accession>A0ABW5GZK8</accession>
<name>A0ABW5GZK8_9PSEU</name>
<evidence type="ECO:0000313" key="2">
    <source>
        <dbReference type="Proteomes" id="UP001597483"/>
    </source>
</evidence>
<protein>
    <submittedName>
        <fullName evidence="1">Uncharacterized protein</fullName>
    </submittedName>
</protein>
<gene>
    <name evidence="1" type="ORF">ACFSVL_02695</name>
</gene>
<comment type="caution">
    <text evidence="1">The sequence shown here is derived from an EMBL/GenBank/DDBJ whole genome shotgun (WGS) entry which is preliminary data.</text>
</comment>
<keyword evidence="2" id="KW-1185">Reference proteome</keyword>
<organism evidence="1 2">
    <name type="scientific">Amycolatopsis silviterrae</name>
    <dbReference type="NCBI Taxonomy" id="1656914"/>
    <lineage>
        <taxon>Bacteria</taxon>
        <taxon>Bacillati</taxon>
        <taxon>Actinomycetota</taxon>
        <taxon>Actinomycetes</taxon>
        <taxon>Pseudonocardiales</taxon>
        <taxon>Pseudonocardiaceae</taxon>
        <taxon>Amycolatopsis</taxon>
    </lineage>
</organism>
<dbReference type="RefSeq" id="WP_378300051.1">
    <property type="nucleotide sequence ID" value="NZ_JBHUKS010000003.1"/>
</dbReference>
<sequence>MSNELGIALRPQPIETSTGVRVEVDGVDDACTVLVEAWAHQGPPKAAQRHKVLADAFKLSWIASTLPARPRLILCFSDEVAAKPFQTGRSWAAAALRDQRIEVLVAELPDATRAGIVQAQRRQYR</sequence>
<evidence type="ECO:0000313" key="1">
    <source>
        <dbReference type="EMBL" id="MFD2466283.1"/>
    </source>
</evidence>
<dbReference type="EMBL" id="JBHUKS010000003">
    <property type="protein sequence ID" value="MFD2466283.1"/>
    <property type="molecule type" value="Genomic_DNA"/>
</dbReference>
<proteinExistence type="predicted"/>
<reference evidence="2" key="1">
    <citation type="journal article" date="2019" name="Int. J. Syst. Evol. Microbiol.">
        <title>The Global Catalogue of Microorganisms (GCM) 10K type strain sequencing project: providing services to taxonomists for standard genome sequencing and annotation.</title>
        <authorList>
            <consortium name="The Broad Institute Genomics Platform"/>
            <consortium name="The Broad Institute Genome Sequencing Center for Infectious Disease"/>
            <person name="Wu L."/>
            <person name="Ma J."/>
        </authorList>
    </citation>
    <scope>NUCLEOTIDE SEQUENCE [LARGE SCALE GENOMIC DNA]</scope>
    <source>
        <strain evidence="2">CGMCC 4.7641</strain>
    </source>
</reference>